<evidence type="ECO:0000313" key="3">
    <source>
        <dbReference type="EMBL" id="OAY55083.1"/>
    </source>
</evidence>
<feature type="compositionally biased region" description="Low complexity" evidence="1">
    <location>
        <begin position="15"/>
        <end position="28"/>
    </location>
</feature>
<dbReference type="PANTHER" id="PTHR31355:SF7">
    <property type="entry name" value="MICROTUBULE-ASSOCIATED PROTEIN TORTIFOLIA1"/>
    <property type="match status" value="1"/>
</dbReference>
<dbReference type="GO" id="GO:0010031">
    <property type="term" value="P:circumnutation"/>
    <property type="evidence" value="ECO:0000318"/>
    <property type="project" value="GO_Central"/>
</dbReference>
<dbReference type="Pfam" id="PF24714">
    <property type="entry name" value="TOR1L1_N"/>
    <property type="match status" value="1"/>
</dbReference>
<dbReference type="SMART" id="SM01349">
    <property type="entry name" value="TOG"/>
    <property type="match status" value="1"/>
</dbReference>
<gene>
    <name evidence="3" type="ORF">MANES_03G126600v8</name>
</gene>
<feature type="compositionally biased region" description="Polar residues" evidence="1">
    <location>
        <begin position="463"/>
        <end position="478"/>
    </location>
</feature>
<dbReference type="OrthoDB" id="298726at2759"/>
<reference evidence="4" key="1">
    <citation type="journal article" date="2016" name="Nat. Biotechnol.">
        <title>Sequencing wild and cultivated cassava and related species reveals extensive interspecific hybridization and genetic diversity.</title>
        <authorList>
            <person name="Bredeson J.V."/>
            <person name="Lyons J.B."/>
            <person name="Prochnik S.E."/>
            <person name="Wu G.A."/>
            <person name="Ha C.M."/>
            <person name="Edsinger-Gonzales E."/>
            <person name="Grimwood J."/>
            <person name="Schmutz J."/>
            <person name="Rabbi I.Y."/>
            <person name="Egesi C."/>
            <person name="Nauluvula P."/>
            <person name="Lebot V."/>
            <person name="Ndunguru J."/>
            <person name="Mkamilo G."/>
            <person name="Bart R.S."/>
            <person name="Setter T.L."/>
            <person name="Gleadow R.M."/>
            <person name="Kulakow P."/>
            <person name="Ferguson M.E."/>
            <person name="Rounsley S."/>
            <person name="Rokhsar D.S."/>
        </authorList>
    </citation>
    <scope>NUCLEOTIDE SEQUENCE [LARGE SCALE GENOMIC DNA]</scope>
    <source>
        <strain evidence="4">cv. AM560-2</strain>
    </source>
</reference>
<sequence>MSAQAPKLAKPSKPPNQSQPNSRSSSLSTHLAMVELKQRILTSLSKLADRDTHQIALEDLHSIIQSISPEVLPMLLNSLYDSLSDSSNAKPSVKKESLHLLSLTCQSHRDLTFPHLTKIIAHIVKRLKDSDSSVKDACRDAIGVLSRLYLKIAGGGEGGGDSNGVGSMVGLFVRPLFEAMGEKNKGVQSGAAACMAKMVDCAAMEANNPDGNAGCGNVPTGAFQKLCPRICKLLNGQNFEAKAALLGVVTSLAQVGAIAPQGLEPLLQSIHDCLASTDWATRKAAADALSAIALHSSSLIADEAANSTLTLLEASRFDKIKPVRDSMTEALQLWKKIAGKAEDSVLDDQKTSSRDGHHPEQAELSDKNPNPSGQKTESLARDSSSGSSPTMDSVSKSKAGSIPEKAVVILKKKAPALTDKDLNPEFFQKLERGSGDLPVEVVVPRRCINSSNLKNEEEPVPNDSESMGRSNRMGNSHSNDAHGSFNYKNRDIERGIAGKDSRTRAFDDDRLDVNNRESSGSRAGFSKSDGQSEGTFMSSKGNWLAIQRQLLQLERQQAHLMNMLQDFMGGSHDSMVTLENRVRGLERIVEDMARDLSISSGRRGGNFPIGFEGSSNRPLGKYNGFSDYSSAKYNVRVPFGERYTQSDVTASGMRGRGSHWRSDISDVWDFPTYGASKNGRHSRRAPSSGSLDVRSPKSEHESDQVGSRRAWDKGTGPVRLGEGPSARSVWQASKDEATLEAIRVAGEDNGLSRTARVAIPELTAEALEDDNVGQERDPIWTSWSNAMDALKMGDVDTAYAEVVSTGDDFLLVKLMDRSGPVVDQLSNETAYEVLHAVAQFLLEQNLFDICLSWIQQLVEILLENGHDTLGIPMELKKELLLNLHEASTEIDPPEDWEGAAPDQLLMQLASALGIELQQFDK</sequence>
<feature type="region of interest" description="Disordered" evidence="1">
    <location>
        <begin position="452"/>
        <end position="536"/>
    </location>
</feature>
<dbReference type="PANTHER" id="PTHR31355">
    <property type="entry name" value="MICROTUBULE-ASSOCIATED PROTEIN TORTIFOLIA1"/>
    <property type="match status" value="1"/>
</dbReference>
<dbReference type="EMBL" id="CM004389">
    <property type="protein sequence ID" value="OAY55083.1"/>
    <property type="molecule type" value="Genomic_DNA"/>
</dbReference>
<dbReference type="GO" id="GO:0010005">
    <property type="term" value="C:cortical microtubule, transverse to long axis"/>
    <property type="evidence" value="ECO:0000318"/>
    <property type="project" value="GO_Central"/>
</dbReference>
<dbReference type="Gene3D" id="1.25.10.10">
    <property type="entry name" value="Leucine-rich Repeat Variant"/>
    <property type="match status" value="2"/>
</dbReference>
<dbReference type="InterPro" id="IPR033337">
    <property type="entry name" value="TORTIFOLIA1/SINE1-2"/>
</dbReference>
<feature type="region of interest" description="Disordered" evidence="1">
    <location>
        <begin position="1"/>
        <end position="28"/>
    </location>
</feature>
<feature type="compositionally biased region" description="Low complexity" evidence="1">
    <location>
        <begin position="383"/>
        <end position="394"/>
    </location>
</feature>
<dbReference type="InterPro" id="IPR034085">
    <property type="entry name" value="TOG"/>
</dbReference>
<protein>
    <recommendedName>
        <fullName evidence="2">TOG domain-containing protein</fullName>
    </recommendedName>
</protein>
<feature type="region of interest" description="Disordered" evidence="1">
    <location>
        <begin position="344"/>
        <end position="401"/>
    </location>
</feature>
<keyword evidence="4" id="KW-1185">Reference proteome</keyword>
<feature type="compositionally biased region" description="Polar residues" evidence="1">
    <location>
        <begin position="367"/>
        <end position="377"/>
    </location>
</feature>
<dbReference type="Gramene" id="Manes.03G126600.1.v8.1">
    <property type="protein sequence ID" value="Manes.03G126600.1.v8.1.CDS"/>
    <property type="gene ID" value="Manes.03G126600.v8.1"/>
</dbReference>
<feature type="compositionally biased region" description="Basic and acidic residues" evidence="1">
    <location>
        <begin position="488"/>
        <end position="515"/>
    </location>
</feature>
<dbReference type="InterPro" id="IPR057599">
    <property type="entry name" value="TORTIFOLIA1/TORL1-2_C"/>
</dbReference>
<evidence type="ECO:0000256" key="1">
    <source>
        <dbReference type="SAM" id="MobiDB-lite"/>
    </source>
</evidence>
<feature type="compositionally biased region" description="Basic and acidic residues" evidence="1">
    <location>
        <begin position="344"/>
        <end position="366"/>
    </location>
</feature>
<feature type="domain" description="TOG" evidence="2">
    <location>
        <begin position="65"/>
        <end position="326"/>
    </location>
</feature>
<dbReference type="InterPro" id="IPR011989">
    <property type="entry name" value="ARM-like"/>
</dbReference>
<evidence type="ECO:0000259" key="2">
    <source>
        <dbReference type="SMART" id="SM01349"/>
    </source>
</evidence>
<dbReference type="GO" id="GO:0008017">
    <property type="term" value="F:microtubule binding"/>
    <property type="evidence" value="ECO:0000318"/>
    <property type="project" value="GO_Central"/>
</dbReference>
<dbReference type="GO" id="GO:0009826">
    <property type="term" value="P:unidimensional cell growth"/>
    <property type="evidence" value="ECO:0000318"/>
    <property type="project" value="GO_Central"/>
</dbReference>
<dbReference type="AlphaFoldDB" id="A0A2C9W6Z5"/>
<dbReference type="InterPro" id="IPR057600">
    <property type="entry name" value="TORTIFOLIA1/SINE1-2_N"/>
</dbReference>
<dbReference type="STRING" id="3983.A0A2C9W6Z5"/>
<name>A0A2C9W6Z5_MANES</name>
<evidence type="ECO:0000313" key="4">
    <source>
        <dbReference type="Proteomes" id="UP000091857"/>
    </source>
</evidence>
<feature type="compositionally biased region" description="Basic and acidic residues" evidence="1">
    <location>
        <begin position="694"/>
        <end position="703"/>
    </location>
</feature>
<dbReference type="Pfam" id="PF24713">
    <property type="entry name" value="TOR1L1_C"/>
    <property type="match status" value="1"/>
</dbReference>
<proteinExistence type="predicted"/>
<comment type="caution">
    <text evidence="3">The sequence shown here is derived from an EMBL/GenBank/DDBJ whole genome shotgun (WGS) entry which is preliminary data.</text>
</comment>
<accession>A0A2C9W6Z5</accession>
<dbReference type="InterPro" id="IPR016024">
    <property type="entry name" value="ARM-type_fold"/>
</dbReference>
<feature type="region of interest" description="Disordered" evidence="1">
    <location>
        <begin position="675"/>
        <end position="727"/>
    </location>
</feature>
<organism evidence="3 4">
    <name type="scientific">Manihot esculenta</name>
    <name type="common">Cassava</name>
    <name type="synonym">Jatropha manihot</name>
    <dbReference type="NCBI Taxonomy" id="3983"/>
    <lineage>
        <taxon>Eukaryota</taxon>
        <taxon>Viridiplantae</taxon>
        <taxon>Streptophyta</taxon>
        <taxon>Embryophyta</taxon>
        <taxon>Tracheophyta</taxon>
        <taxon>Spermatophyta</taxon>
        <taxon>Magnoliopsida</taxon>
        <taxon>eudicotyledons</taxon>
        <taxon>Gunneridae</taxon>
        <taxon>Pentapetalae</taxon>
        <taxon>rosids</taxon>
        <taxon>fabids</taxon>
        <taxon>Malpighiales</taxon>
        <taxon>Euphorbiaceae</taxon>
        <taxon>Crotonoideae</taxon>
        <taxon>Manihoteae</taxon>
        <taxon>Manihot</taxon>
    </lineage>
</organism>
<dbReference type="SUPFAM" id="SSF48371">
    <property type="entry name" value="ARM repeat"/>
    <property type="match status" value="1"/>
</dbReference>
<dbReference type="Proteomes" id="UP000091857">
    <property type="component" value="Chromosome 3"/>
</dbReference>